<feature type="transmembrane region" description="Helical" evidence="8">
    <location>
        <begin position="276"/>
        <end position="297"/>
    </location>
</feature>
<dbReference type="InterPro" id="IPR011701">
    <property type="entry name" value="MFS"/>
</dbReference>
<dbReference type="AlphaFoldDB" id="A0A5N5WHA5"/>
<dbReference type="SUPFAM" id="SSF103473">
    <property type="entry name" value="MFS general substrate transporter"/>
    <property type="match status" value="1"/>
</dbReference>
<keyword evidence="4 8" id="KW-0812">Transmembrane</keyword>
<accession>A0A5N5WHA5</accession>
<feature type="transmembrane region" description="Helical" evidence="8">
    <location>
        <begin position="370"/>
        <end position="392"/>
    </location>
</feature>
<dbReference type="GO" id="GO:0005886">
    <property type="term" value="C:plasma membrane"/>
    <property type="evidence" value="ECO:0007669"/>
    <property type="project" value="UniProtKB-SubCell"/>
</dbReference>
<dbReference type="InterPro" id="IPR020846">
    <property type="entry name" value="MFS_dom"/>
</dbReference>
<comment type="caution">
    <text evidence="10">The sequence shown here is derived from an EMBL/GenBank/DDBJ whole genome shotgun (WGS) entry which is preliminary data.</text>
</comment>
<evidence type="ECO:0000256" key="1">
    <source>
        <dbReference type="ARBA" id="ARBA00004651"/>
    </source>
</evidence>
<dbReference type="NCBIfam" id="TIGR00711">
    <property type="entry name" value="efflux_EmrB"/>
    <property type="match status" value="1"/>
</dbReference>
<gene>
    <name evidence="10" type="ORF">FRZ00_01675</name>
</gene>
<organism evidence="10 11">
    <name type="scientific">Streptomyces mobaraensis</name>
    <name type="common">Streptoverticillium mobaraense</name>
    <dbReference type="NCBI Taxonomy" id="35621"/>
    <lineage>
        <taxon>Bacteria</taxon>
        <taxon>Bacillati</taxon>
        <taxon>Actinomycetota</taxon>
        <taxon>Actinomycetes</taxon>
        <taxon>Kitasatosporales</taxon>
        <taxon>Streptomycetaceae</taxon>
        <taxon>Streptomyces</taxon>
    </lineage>
</organism>
<evidence type="ECO:0000256" key="5">
    <source>
        <dbReference type="ARBA" id="ARBA00022989"/>
    </source>
</evidence>
<dbReference type="Gene3D" id="1.20.1720.10">
    <property type="entry name" value="Multidrug resistance protein D"/>
    <property type="match status" value="1"/>
</dbReference>
<feature type="transmembrane region" description="Helical" evidence="8">
    <location>
        <begin position="309"/>
        <end position="326"/>
    </location>
</feature>
<keyword evidence="11" id="KW-1185">Reference proteome</keyword>
<feature type="transmembrane region" description="Helical" evidence="8">
    <location>
        <begin position="174"/>
        <end position="197"/>
    </location>
</feature>
<protein>
    <submittedName>
        <fullName evidence="10">MFS transporter</fullName>
    </submittedName>
</protein>
<evidence type="ECO:0000313" key="10">
    <source>
        <dbReference type="EMBL" id="KAB7852516.1"/>
    </source>
</evidence>
<dbReference type="PANTHER" id="PTHR42718">
    <property type="entry name" value="MAJOR FACILITATOR SUPERFAMILY MULTIDRUG TRANSPORTER MFSC"/>
    <property type="match status" value="1"/>
</dbReference>
<dbReference type="PANTHER" id="PTHR42718:SF42">
    <property type="entry name" value="EXPORT PROTEIN"/>
    <property type="match status" value="1"/>
</dbReference>
<dbReference type="Proteomes" id="UP000327000">
    <property type="component" value="Unassembled WGS sequence"/>
</dbReference>
<feature type="transmembrane region" description="Helical" evidence="8">
    <location>
        <begin position="65"/>
        <end position="82"/>
    </location>
</feature>
<keyword evidence="6 8" id="KW-0472">Membrane</keyword>
<dbReference type="GO" id="GO:0022857">
    <property type="term" value="F:transmembrane transporter activity"/>
    <property type="evidence" value="ECO:0007669"/>
    <property type="project" value="InterPro"/>
</dbReference>
<dbReference type="PRINTS" id="PR01036">
    <property type="entry name" value="TCRTETB"/>
</dbReference>
<evidence type="ECO:0000256" key="7">
    <source>
        <dbReference type="ARBA" id="ARBA00023251"/>
    </source>
</evidence>
<feature type="transmembrane region" description="Helical" evidence="8">
    <location>
        <begin position="114"/>
        <end position="135"/>
    </location>
</feature>
<feature type="transmembrane region" description="Helical" evidence="8">
    <location>
        <begin position="21"/>
        <end position="45"/>
    </location>
</feature>
<keyword evidence="5 8" id="KW-1133">Transmembrane helix</keyword>
<feature type="transmembrane region" description="Helical" evidence="8">
    <location>
        <begin position="89"/>
        <end position="108"/>
    </location>
</feature>
<dbReference type="EMBL" id="VOKX01000003">
    <property type="protein sequence ID" value="KAB7852516.1"/>
    <property type="molecule type" value="Genomic_DNA"/>
</dbReference>
<evidence type="ECO:0000259" key="9">
    <source>
        <dbReference type="PROSITE" id="PS50850"/>
    </source>
</evidence>
<feature type="transmembrane region" description="Helical" evidence="8">
    <location>
        <begin position="147"/>
        <end position="168"/>
    </location>
</feature>
<keyword evidence="2" id="KW-0813">Transport</keyword>
<dbReference type="InterPro" id="IPR036259">
    <property type="entry name" value="MFS_trans_sf"/>
</dbReference>
<feature type="transmembrane region" description="Helical" evidence="8">
    <location>
        <begin position="338"/>
        <end position="358"/>
    </location>
</feature>
<evidence type="ECO:0000256" key="4">
    <source>
        <dbReference type="ARBA" id="ARBA00022692"/>
    </source>
</evidence>
<sequence length="523" mass="53573">MTTTPTLSPPGAGPHPDPRRWWALAAIVACMLVLGFDGTILNVALPTMATELDADAGTLQWIADSYLVVFAALMLPAGLLGDRFGRRRTLVAGLAVFLAGSLVGTFAQDAGTAIAARAVMGVGAAFVMPLAMSVLPALFTPDERGKAIGAVSGASALGLPLGPIIGGLLLDHFWWGSVFLVNVPLVGVAVVACRFLLPELKDPAAPAVDALATLLTVGGLGALVYGVTEGPDRGWTSPAVLGTLTAAVVLLTLLTLRSRRQTRPMLDLPLLRHRGFLWNTIAAALAMFVFTGLLFFLPSYLQTVRGNDAFGTGLRMIPMPVGMLIASRLAPPLTRRAGVRVVIPAGLVLLGLGALLGSRTSVGDGYAFTATWLVLAGTGVGIALIPAMDSALGALPRDRVGVGSGLLMTLRQVAGATGVAILGSMLTAAYRAHLETPRVLAAAAEAAEESVMGAHRVAAGLGDAALTRSADAAYLHGMDLALLACCGIAFAAALLVAAFLPGTRARVVTPSTAVAAETSHARQ</sequence>
<dbReference type="CDD" id="cd17321">
    <property type="entry name" value="MFS_MMR_MDR_like"/>
    <property type="match status" value="1"/>
</dbReference>
<proteinExistence type="predicted"/>
<dbReference type="GO" id="GO:0046677">
    <property type="term" value="P:response to antibiotic"/>
    <property type="evidence" value="ECO:0007669"/>
    <property type="project" value="UniProtKB-KW"/>
</dbReference>
<dbReference type="Gene3D" id="1.20.1250.20">
    <property type="entry name" value="MFS general substrate transporter like domains"/>
    <property type="match status" value="1"/>
</dbReference>
<reference evidence="10 11" key="1">
    <citation type="journal article" date="2019" name="Microb. Cell Fact.">
        <title>Exploring novel herbicidin analogues by transcriptional regulator overexpression and MS/MS molecular networking.</title>
        <authorList>
            <person name="Shi Y."/>
            <person name="Gu R."/>
            <person name="Li Y."/>
            <person name="Wang X."/>
            <person name="Ren W."/>
            <person name="Li X."/>
            <person name="Wang L."/>
            <person name="Xie Y."/>
            <person name="Hong B."/>
        </authorList>
    </citation>
    <scope>NUCLEOTIDE SEQUENCE [LARGE SCALE GENOMIC DNA]</scope>
    <source>
        <strain evidence="10 11">US-43</strain>
    </source>
</reference>
<evidence type="ECO:0000256" key="2">
    <source>
        <dbReference type="ARBA" id="ARBA00022448"/>
    </source>
</evidence>
<comment type="subcellular location">
    <subcellularLocation>
        <location evidence="1">Cell membrane</location>
        <topology evidence="1">Multi-pass membrane protein</topology>
    </subcellularLocation>
</comment>
<dbReference type="Pfam" id="PF07690">
    <property type="entry name" value="MFS_1"/>
    <property type="match status" value="1"/>
</dbReference>
<feature type="domain" description="Major facilitator superfamily (MFS) profile" evidence="9">
    <location>
        <begin position="23"/>
        <end position="504"/>
    </location>
</feature>
<evidence type="ECO:0000256" key="6">
    <source>
        <dbReference type="ARBA" id="ARBA00023136"/>
    </source>
</evidence>
<dbReference type="OrthoDB" id="9781469at2"/>
<feature type="transmembrane region" description="Helical" evidence="8">
    <location>
        <begin position="480"/>
        <end position="500"/>
    </location>
</feature>
<evidence type="ECO:0000313" key="11">
    <source>
        <dbReference type="Proteomes" id="UP000327000"/>
    </source>
</evidence>
<evidence type="ECO:0000256" key="3">
    <source>
        <dbReference type="ARBA" id="ARBA00022475"/>
    </source>
</evidence>
<feature type="transmembrane region" description="Helical" evidence="8">
    <location>
        <begin position="239"/>
        <end position="256"/>
    </location>
</feature>
<dbReference type="InterPro" id="IPR004638">
    <property type="entry name" value="EmrB-like"/>
</dbReference>
<evidence type="ECO:0000256" key="8">
    <source>
        <dbReference type="SAM" id="Phobius"/>
    </source>
</evidence>
<keyword evidence="7" id="KW-0046">Antibiotic resistance</keyword>
<dbReference type="PROSITE" id="PS50850">
    <property type="entry name" value="MFS"/>
    <property type="match status" value="1"/>
</dbReference>
<feature type="transmembrane region" description="Helical" evidence="8">
    <location>
        <begin position="204"/>
        <end position="227"/>
    </location>
</feature>
<keyword evidence="3" id="KW-1003">Cell membrane</keyword>
<name>A0A5N5WHA5_STRMB</name>